<comment type="caution">
    <text evidence="2">The sequence shown here is derived from an EMBL/GenBank/DDBJ whole genome shotgun (WGS) entry which is preliminary data.</text>
</comment>
<dbReference type="EMBL" id="JAUSSJ010000003">
    <property type="protein sequence ID" value="MDQ0020402.1"/>
    <property type="molecule type" value="Genomic_DNA"/>
</dbReference>
<sequence length="228" mass="26329">MYASVIENIDKLLSTYEHSPLFFMLIVGLFFVAGILRWLSKNIKGEHLFQHTINNKMRFIKNELSEGLVSEREQAQLTSRYITLLNQKIYGVKNSAIQQEVIKIIDTSSEITNFRYFAVHQYTLSLSRNGRLYFNREKINSRFFTAIALLICSLCLLALGFLMIYASLFIGLVVCTLSLILYFAGLDHFPASPGMRKRAEEEIEKYYQHCNACDSRETEKNKPALSRL</sequence>
<feature type="transmembrane region" description="Helical" evidence="1">
    <location>
        <begin position="168"/>
        <end position="189"/>
    </location>
</feature>
<keyword evidence="1" id="KW-0472">Membrane</keyword>
<gene>
    <name evidence="2" type="ORF">J2X94_002556</name>
</gene>
<feature type="transmembrane region" description="Helical" evidence="1">
    <location>
        <begin position="20"/>
        <end position="39"/>
    </location>
</feature>
<proteinExistence type="predicted"/>
<organism evidence="2 3">
    <name type="scientific">[Curtobacterium] plantarum</name>
    <dbReference type="NCBI Taxonomy" id="221276"/>
    <lineage>
        <taxon>Bacteria</taxon>
        <taxon>Pseudomonadati</taxon>
        <taxon>Pseudomonadota</taxon>
        <taxon>Gammaproteobacteria</taxon>
        <taxon>Enterobacterales</taxon>
        <taxon>Erwiniaceae</taxon>
        <taxon>Pantoea</taxon>
    </lineage>
</organism>
<protein>
    <recommendedName>
        <fullName evidence="4">DUF4239 domain-containing protein</fullName>
    </recommendedName>
</protein>
<dbReference type="RefSeq" id="WP_033772710.1">
    <property type="nucleotide sequence ID" value="NZ_JAUSSJ010000003.1"/>
</dbReference>
<feature type="transmembrane region" description="Helical" evidence="1">
    <location>
        <begin position="143"/>
        <end position="162"/>
    </location>
</feature>
<keyword evidence="1" id="KW-1133">Transmembrane helix</keyword>
<accession>A0ABT9TBW5</accession>
<evidence type="ECO:0000313" key="3">
    <source>
        <dbReference type="Proteomes" id="UP001244623"/>
    </source>
</evidence>
<evidence type="ECO:0000313" key="2">
    <source>
        <dbReference type="EMBL" id="MDQ0020402.1"/>
    </source>
</evidence>
<evidence type="ECO:0008006" key="4">
    <source>
        <dbReference type="Google" id="ProtNLM"/>
    </source>
</evidence>
<evidence type="ECO:0000256" key="1">
    <source>
        <dbReference type="SAM" id="Phobius"/>
    </source>
</evidence>
<name>A0ABT9TBW5_9GAMM</name>
<keyword evidence="1" id="KW-0812">Transmembrane</keyword>
<keyword evidence="3" id="KW-1185">Reference proteome</keyword>
<dbReference type="Proteomes" id="UP001244623">
    <property type="component" value="Unassembled WGS sequence"/>
</dbReference>
<reference evidence="2 3" key="1">
    <citation type="submission" date="2023-07" db="EMBL/GenBank/DDBJ databases">
        <title>Sorghum-associated microbial communities from plants grown in Nebraska, USA.</title>
        <authorList>
            <person name="Schachtman D."/>
        </authorList>
    </citation>
    <scope>NUCLEOTIDE SEQUENCE [LARGE SCALE GENOMIC DNA]</scope>
    <source>
        <strain evidence="2 3">CC49</strain>
    </source>
</reference>